<dbReference type="GO" id="GO:0005737">
    <property type="term" value="C:cytoplasm"/>
    <property type="evidence" value="ECO:0007669"/>
    <property type="project" value="UniProtKB-SubCell"/>
</dbReference>
<comment type="caution">
    <text evidence="18">The sequence shown here is derived from an EMBL/GenBank/DDBJ whole genome shotgun (WGS) entry which is preliminary data.</text>
</comment>
<dbReference type="EC" id="1.8.1.4" evidence="3 16"/>
<accession>A0AAJ1IAF0</accession>
<feature type="active site" description="Proton acceptor" evidence="13">
    <location>
        <position position="547"/>
    </location>
</feature>
<keyword evidence="5" id="KW-0963">Cytoplasm</keyword>
<keyword evidence="6 16" id="KW-0285">Flavoprotein</keyword>
<comment type="subcellular location">
    <subcellularLocation>
        <location evidence="1">Cytoplasm</location>
    </subcellularLocation>
</comment>
<evidence type="ECO:0000313" key="18">
    <source>
        <dbReference type="EMBL" id="MDC7225652.1"/>
    </source>
</evidence>
<evidence type="ECO:0000256" key="2">
    <source>
        <dbReference type="ARBA" id="ARBA00007532"/>
    </source>
</evidence>
<feature type="binding site" evidence="14">
    <location>
        <position position="167"/>
    </location>
    <ligand>
        <name>FAD</name>
        <dbReference type="ChEBI" id="CHEBI:57692"/>
    </ligand>
</feature>
<evidence type="ECO:0000256" key="11">
    <source>
        <dbReference type="ARBA" id="ARBA00023284"/>
    </source>
</evidence>
<dbReference type="InterPro" id="IPR006258">
    <property type="entry name" value="Lipoamide_DH"/>
</dbReference>
<dbReference type="PROSITE" id="PS50968">
    <property type="entry name" value="BIOTINYL_LIPOYL"/>
    <property type="match status" value="1"/>
</dbReference>
<keyword evidence="11 16" id="KW-0676">Redox-active center</keyword>
<dbReference type="PANTHER" id="PTHR22912:SF217">
    <property type="entry name" value="DIHYDROLIPOYL DEHYDROGENASE"/>
    <property type="match status" value="1"/>
</dbReference>
<dbReference type="PRINTS" id="PR00368">
    <property type="entry name" value="FADPNR"/>
</dbReference>
<dbReference type="InterPro" id="IPR016156">
    <property type="entry name" value="FAD/NAD-linked_Rdtase_dimer_sf"/>
</dbReference>
<comment type="miscellaneous">
    <text evidence="16">The active site is a redox-active disulfide bond.</text>
</comment>
<dbReference type="GO" id="GO:0004148">
    <property type="term" value="F:dihydrolipoyl dehydrogenase (NADH) activity"/>
    <property type="evidence" value="ECO:0007669"/>
    <property type="project" value="UniProtKB-EC"/>
</dbReference>
<evidence type="ECO:0000256" key="8">
    <source>
        <dbReference type="ARBA" id="ARBA00023002"/>
    </source>
</evidence>
<evidence type="ECO:0000256" key="7">
    <source>
        <dbReference type="ARBA" id="ARBA00022827"/>
    </source>
</evidence>
<feature type="disulfide bond" description="Redox-active" evidence="15">
    <location>
        <begin position="158"/>
        <end position="163"/>
    </location>
</feature>
<dbReference type="InterPro" id="IPR050151">
    <property type="entry name" value="Class-I_Pyr_Nuc-Dis_Oxidored"/>
</dbReference>
<evidence type="ECO:0000256" key="10">
    <source>
        <dbReference type="ARBA" id="ARBA00023157"/>
    </source>
</evidence>
<reference evidence="18 19" key="1">
    <citation type="submission" date="2022-12" db="EMBL/GenBank/DDBJ databases">
        <title>Metagenome assembled genome from gulf of manar.</title>
        <authorList>
            <person name="Kohli P."/>
            <person name="Pk S."/>
            <person name="Venkata Ramana C."/>
            <person name="Sasikala C."/>
        </authorList>
    </citation>
    <scope>NUCLEOTIDE SEQUENCE [LARGE SCALE GENOMIC DNA]</scope>
    <source>
        <strain evidence="18">JB008</strain>
    </source>
</reference>
<gene>
    <name evidence="18" type="primary">lpdA</name>
    <name evidence="18" type="ORF">PQJ61_02680</name>
</gene>
<dbReference type="Gene3D" id="2.40.50.100">
    <property type="match status" value="1"/>
</dbReference>
<keyword evidence="8 16" id="KW-0560">Oxidoreductase</keyword>
<dbReference type="InterPro" id="IPR023753">
    <property type="entry name" value="FAD/NAD-binding_dom"/>
</dbReference>
<dbReference type="Pfam" id="PF07992">
    <property type="entry name" value="Pyr_redox_2"/>
    <property type="match status" value="1"/>
</dbReference>
<evidence type="ECO:0000256" key="4">
    <source>
        <dbReference type="ARBA" id="ARBA00016961"/>
    </source>
</evidence>
<dbReference type="PANTHER" id="PTHR22912">
    <property type="entry name" value="DISULFIDE OXIDOREDUCTASE"/>
    <property type="match status" value="1"/>
</dbReference>
<evidence type="ECO:0000256" key="1">
    <source>
        <dbReference type="ARBA" id="ARBA00004496"/>
    </source>
</evidence>
<dbReference type="CDD" id="cd06849">
    <property type="entry name" value="lipoyl_domain"/>
    <property type="match status" value="1"/>
</dbReference>
<dbReference type="Pfam" id="PF02852">
    <property type="entry name" value="Pyr_redox_dim"/>
    <property type="match status" value="1"/>
</dbReference>
<organism evidence="18 19">
    <name type="scientific">Candidatus Thalassospirochaeta sargassi</name>
    <dbReference type="NCBI Taxonomy" id="3119039"/>
    <lineage>
        <taxon>Bacteria</taxon>
        <taxon>Pseudomonadati</taxon>
        <taxon>Spirochaetota</taxon>
        <taxon>Spirochaetia</taxon>
        <taxon>Spirochaetales</taxon>
        <taxon>Spirochaetaceae</taxon>
        <taxon>Candidatus Thalassospirochaeta</taxon>
    </lineage>
</organism>
<dbReference type="InterPro" id="IPR012999">
    <property type="entry name" value="Pyr_OxRdtase_I_AS"/>
</dbReference>
<evidence type="ECO:0000256" key="16">
    <source>
        <dbReference type="RuleBase" id="RU003692"/>
    </source>
</evidence>
<feature type="domain" description="Lipoyl-binding" evidence="17">
    <location>
        <begin position="2"/>
        <end position="78"/>
    </location>
</feature>
<dbReference type="PROSITE" id="PS00076">
    <property type="entry name" value="PYRIDINE_REDOX_1"/>
    <property type="match status" value="1"/>
</dbReference>
<dbReference type="InterPro" id="IPR000089">
    <property type="entry name" value="Biotin_lipoyl"/>
</dbReference>
<keyword evidence="10" id="KW-1015">Disulfide bond</keyword>
<dbReference type="SUPFAM" id="SSF51230">
    <property type="entry name" value="Single hybrid motif"/>
    <property type="match status" value="1"/>
</dbReference>
<dbReference type="Proteomes" id="UP001221217">
    <property type="component" value="Unassembled WGS sequence"/>
</dbReference>
<comment type="similarity">
    <text evidence="2 16">Belongs to the class-I pyridine nucleotide-disulfide oxidoreductase family.</text>
</comment>
<dbReference type="SUPFAM" id="SSF51905">
    <property type="entry name" value="FAD/NAD(P)-binding domain"/>
    <property type="match status" value="1"/>
</dbReference>
<dbReference type="PRINTS" id="PR00411">
    <property type="entry name" value="PNDRDTASEI"/>
</dbReference>
<name>A0AAJ1IAF0_9SPIO</name>
<keyword evidence="14" id="KW-0547">Nucleotide-binding</keyword>
<dbReference type="FunFam" id="3.30.390.30:FF:000001">
    <property type="entry name" value="Dihydrolipoyl dehydrogenase"/>
    <property type="match status" value="1"/>
</dbReference>
<proteinExistence type="inferred from homology"/>
<dbReference type="Gene3D" id="3.50.50.60">
    <property type="entry name" value="FAD/NAD(P)-binding domain"/>
    <property type="match status" value="2"/>
</dbReference>
<dbReference type="InterPro" id="IPR001100">
    <property type="entry name" value="Pyr_nuc-diS_OxRdtase"/>
</dbReference>
<comment type="catalytic activity">
    <reaction evidence="12 16">
        <text>N(6)-[(R)-dihydrolipoyl]-L-lysyl-[protein] + NAD(+) = N(6)-[(R)-lipoyl]-L-lysyl-[protein] + NADH + H(+)</text>
        <dbReference type="Rhea" id="RHEA:15045"/>
        <dbReference type="Rhea" id="RHEA-COMP:10474"/>
        <dbReference type="Rhea" id="RHEA-COMP:10475"/>
        <dbReference type="ChEBI" id="CHEBI:15378"/>
        <dbReference type="ChEBI" id="CHEBI:57540"/>
        <dbReference type="ChEBI" id="CHEBI:57945"/>
        <dbReference type="ChEBI" id="CHEBI:83099"/>
        <dbReference type="ChEBI" id="CHEBI:83100"/>
        <dbReference type="EC" id="1.8.1.4"/>
    </reaction>
</comment>
<protein>
    <recommendedName>
        <fullName evidence="4 16">Dihydrolipoyl dehydrogenase</fullName>
        <ecNumber evidence="3 16">1.8.1.4</ecNumber>
    </recommendedName>
</protein>
<dbReference type="InterPro" id="IPR036188">
    <property type="entry name" value="FAD/NAD-bd_sf"/>
</dbReference>
<dbReference type="EMBL" id="JAQQAL010000008">
    <property type="protein sequence ID" value="MDC7225652.1"/>
    <property type="molecule type" value="Genomic_DNA"/>
</dbReference>
<keyword evidence="9 14" id="KW-0520">NAD</keyword>
<dbReference type="AlphaFoldDB" id="A0AAJ1IAF0"/>
<feature type="binding site" evidence="14">
    <location>
        <begin position="291"/>
        <end position="298"/>
    </location>
    <ligand>
        <name>NAD(+)</name>
        <dbReference type="ChEBI" id="CHEBI:57540"/>
    </ligand>
</feature>
<keyword evidence="7 14" id="KW-0274">FAD</keyword>
<evidence type="ECO:0000256" key="12">
    <source>
        <dbReference type="ARBA" id="ARBA00049187"/>
    </source>
</evidence>
<feature type="binding site" evidence="14">
    <location>
        <position position="414"/>
    </location>
    <ligand>
        <name>FAD</name>
        <dbReference type="ChEBI" id="CHEBI:57692"/>
    </ligand>
</feature>
<evidence type="ECO:0000256" key="13">
    <source>
        <dbReference type="PIRSR" id="PIRSR000350-2"/>
    </source>
</evidence>
<feature type="binding site" evidence="14">
    <location>
        <position position="374"/>
    </location>
    <ligand>
        <name>NAD(+)</name>
        <dbReference type="ChEBI" id="CHEBI:57540"/>
    </ligand>
</feature>
<evidence type="ECO:0000256" key="9">
    <source>
        <dbReference type="ARBA" id="ARBA00023027"/>
    </source>
</evidence>
<feature type="binding site" evidence="14">
    <location>
        <position position="314"/>
    </location>
    <ligand>
        <name>NAD(+)</name>
        <dbReference type="ChEBI" id="CHEBI:57540"/>
    </ligand>
</feature>
<evidence type="ECO:0000256" key="6">
    <source>
        <dbReference type="ARBA" id="ARBA00022630"/>
    </source>
</evidence>
<evidence type="ECO:0000256" key="14">
    <source>
        <dbReference type="PIRSR" id="PIRSR000350-3"/>
    </source>
</evidence>
<evidence type="ECO:0000256" key="15">
    <source>
        <dbReference type="PIRSR" id="PIRSR000350-4"/>
    </source>
</evidence>
<dbReference type="Pfam" id="PF00364">
    <property type="entry name" value="Biotin_lipoyl"/>
    <property type="match status" value="1"/>
</dbReference>
<evidence type="ECO:0000256" key="5">
    <source>
        <dbReference type="ARBA" id="ARBA00022490"/>
    </source>
</evidence>
<dbReference type="SUPFAM" id="SSF55424">
    <property type="entry name" value="FAD/NAD-linked reductases, dimerisation (C-terminal) domain"/>
    <property type="match status" value="1"/>
</dbReference>
<evidence type="ECO:0000256" key="3">
    <source>
        <dbReference type="ARBA" id="ARBA00012608"/>
    </source>
</evidence>
<dbReference type="Gene3D" id="3.30.390.30">
    <property type="match status" value="1"/>
</dbReference>
<evidence type="ECO:0000259" key="17">
    <source>
        <dbReference type="PROSITE" id="PS50968"/>
    </source>
</evidence>
<dbReference type="InterPro" id="IPR011053">
    <property type="entry name" value="Single_hybrid_motif"/>
</dbReference>
<dbReference type="GO" id="GO:0006103">
    <property type="term" value="P:2-oxoglutarate metabolic process"/>
    <property type="evidence" value="ECO:0007669"/>
    <property type="project" value="TreeGrafter"/>
</dbReference>
<sequence>MGKFMTMPKLDMSMEEGIIVDWMVKVGDTTERGDIVVEIETGKLSLEVDNPTADGVILALYAEPGDTIKVNEPIMYIGEEGEEPPAVEKSRPEAQDGAAALKTVETEDSTASKADPAAPGYDLAVVGGGPGGYVCAIRASQLGARVVLFEKDAIGGVCLNRGCIPTKALVRNAEAWQEVLNAAEMGISLSDPSFDWSKILARKDKVVHTLVSGVEGLLRKNNVEVISGEAAVSAGGKITSGGKTYAAANVVLATGTRPLEIPFENDGSVKVYNSAELLSIEKLPESIVIVGGGVIGVEMASIYAAFGVKVAVVEKLDSIIAMADAEVAELLTAELKKSGVDIKTSAGFKAVKGGRVLLDSGDAIEAEAVLIAVGRKPVTDSLGADAGVKLDAKGFIETDDSLKTSVDRIYAIGDITDRILLAHVASAQGIQVAEQLFDGKDAKVNYNAVPSCIFTKPEIAWVGMTEAEARAGGIPIKVGKFPFKAIGKALAAGDTEGFVKVIVDERWGEILGIHIIGPHAADLVSEAGAAIHLESTVEELASAVHAHPTLAEAVMEACEAVHGKAIHF</sequence>
<dbReference type="NCBIfam" id="TIGR01350">
    <property type="entry name" value="lipoamide_DH"/>
    <property type="match status" value="1"/>
</dbReference>
<dbReference type="GO" id="GO:0050660">
    <property type="term" value="F:flavin adenine dinucleotide binding"/>
    <property type="evidence" value="ECO:0007669"/>
    <property type="project" value="InterPro"/>
</dbReference>
<dbReference type="InterPro" id="IPR004099">
    <property type="entry name" value="Pyr_nucl-diS_OxRdtase_dimer"/>
</dbReference>
<evidence type="ECO:0000313" key="19">
    <source>
        <dbReference type="Proteomes" id="UP001221217"/>
    </source>
</evidence>
<comment type="cofactor">
    <cofactor evidence="14 16">
        <name>FAD</name>
        <dbReference type="ChEBI" id="CHEBI:57692"/>
    </cofactor>
    <text evidence="14 16">Binds 1 FAD per subunit.</text>
</comment>
<dbReference type="PIRSF" id="PIRSF000350">
    <property type="entry name" value="Mercury_reductase_MerA"/>
    <property type="match status" value="1"/>
</dbReference>